<protein>
    <submittedName>
        <fullName evidence="2">Cupin domain-containing protein</fullName>
    </submittedName>
</protein>
<dbReference type="Pfam" id="PF07883">
    <property type="entry name" value="Cupin_2"/>
    <property type="match status" value="1"/>
</dbReference>
<name>I5B2P8_9BACT</name>
<reference evidence="2 3" key="1">
    <citation type="submission" date="2011-09" db="EMBL/GenBank/DDBJ databases">
        <authorList>
            <consortium name="US DOE Joint Genome Institute (JGI-PGF)"/>
            <person name="Lucas S."/>
            <person name="Han J."/>
            <person name="Lapidus A."/>
            <person name="Cheng J.-F."/>
            <person name="Goodwin L."/>
            <person name="Pitluck S."/>
            <person name="Peters L."/>
            <person name="Land M.L."/>
            <person name="Hauser L."/>
            <person name="Orellana R."/>
            <person name="Lovley D."/>
            <person name="Woyke T.J."/>
        </authorList>
    </citation>
    <scope>NUCLEOTIDE SEQUENCE [LARGE SCALE GENOMIC DNA]</scope>
    <source>
        <strain evidence="2 3">2ac9</strain>
    </source>
</reference>
<dbReference type="Proteomes" id="UP000005778">
    <property type="component" value="Chromosome"/>
</dbReference>
<dbReference type="SUPFAM" id="SSF51182">
    <property type="entry name" value="RmlC-like cupins"/>
    <property type="match status" value="1"/>
</dbReference>
<organism evidence="2 3">
    <name type="scientific">Desulfobacter postgatei 2ac9</name>
    <dbReference type="NCBI Taxonomy" id="879212"/>
    <lineage>
        <taxon>Bacteria</taxon>
        <taxon>Pseudomonadati</taxon>
        <taxon>Thermodesulfobacteriota</taxon>
        <taxon>Desulfobacteria</taxon>
        <taxon>Desulfobacterales</taxon>
        <taxon>Desulfobacteraceae</taxon>
        <taxon>Desulfobacter</taxon>
    </lineage>
</organism>
<reference evidence="2 3" key="2">
    <citation type="submission" date="2012-02" db="EMBL/GenBank/DDBJ databases">
        <title>Improved High-Quality Draft sequence of Desulfobacter postgatei 2ac9.</title>
        <authorList>
            <consortium name="US DOE Joint Genome Institute"/>
            <person name="Lucas S."/>
            <person name="Han J."/>
            <person name="Lapidus A."/>
            <person name="Cheng J.-F."/>
            <person name="Goodwin L."/>
            <person name="Pitluck S."/>
            <person name="Peters L."/>
            <person name="Ovchinnikova G."/>
            <person name="Held B."/>
            <person name="Detter J.C."/>
            <person name="Han C."/>
            <person name="Tapia R."/>
            <person name="Land M."/>
            <person name="Hauser L."/>
            <person name="Kyrpides N."/>
            <person name="Ivanova N."/>
            <person name="Pagani I."/>
            <person name="Orellana R."/>
            <person name="Lovley D."/>
            <person name="Woyke T."/>
        </authorList>
    </citation>
    <scope>NUCLEOTIDE SEQUENCE [LARGE SCALE GENOMIC DNA]</scope>
    <source>
        <strain evidence="2 3">2ac9</strain>
    </source>
</reference>
<dbReference type="AlphaFoldDB" id="I5B2P8"/>
<feature type="domain" description="Cupin type-2" evidence="1">
    <location>
        <begin position="59"/>
        <end position="121"/>
    </location>
</feature>
<dbReference type="EMBL" id="CM001488">
    <property type="protein sequence ID" value="EIM63761.1"/>
    <property type="molecule type" value="Genomic_DNA"/>
</dbReference>
<dbReference type="HOGENOM" id="CLU_147397_0_0_7"/>
<gene>
    <name evidence="2" type="ORF">DespoDRAFT_01851</name>
</gene>
<dbReference type="STRING" id="879212.DespoDRAFT_01851"/>
<dbReference type="InterPro" id="IPR011051">
    <property type="entry name" value="RmlC_Cupin_sf"/>
</dbReference>
<evidence type="ECO:0000259" key="1">
    <source>
        <dbReference type="Pfam" id="PF07883"/>
    </source>
</evidence>
<sequence length="122" mass="14123">MNVMNKAPDPQRLKHWDVEMENLFENVPDNLPTEQFTDLLKGENIRIERIVSLGHTSPESGWYSQDENEWVLVLKGSGTILFENEGERVLNKGDYLNIPAHTKHKVTRTDPDSITIWLAVFY</sequence>
<dbReference type="InterPro" id="IPR014710">
    <property type="entry name" value="RmlC-like_jellyroll"/>
</dbReference>
<proteinExistence type="predicted"/>
<keyword evidence="3" id="KW-1185">Reference proteome</keyword>
<dbReference type="Gene3D" id="2.60.120.10">
    <property type="entry name" value="Jelly Rolls"/>
    <property type="match status" value="1"/>
</dbReference>
<dbReference type="CDD" id="cd06981">
    <property type="entry name" value="cupin_reut_a1446"/>
    <property type="match status" value="1"/>
</dbReference>
<dbReference type="InterPro" id="IPR013096">
    <property type="entry name" value="Cupin_2"/>
</dbReference>
<dbReference type="eggNOG" id="COG1917">
    <property type="taxonomic scope" value="Bacteria"/>
</dbReference>
<accession>I5B2P8</accession>
<evidence type="ECO:0000313" key="3">
    <source>
        <dbReference type="Proteomes" id="UP000005778"/>
    </source>
</evidence>
<evidence type="ECO:0000313" key="2">
    <source>
        <dbReference type="EMBL" id="EIM63761.1"/>
    </source>
</evidence>